<evidence type="ECO:0000313" key="3">
    <source>
        <dbReference type="Proteomes" id="UP000186922"/>
    </source>
</evidence>
<feature type="region of interest" description="Disordered" evidence="1">
    <location>
        <begin position="22"/>
        <end position="48"/>
    </location>
</feature>
<organism evidence="2 3">
    <name type="scientific">Ramazzottius varieornatus</name>
    <name type="common">Water bear</name>
    <name type="synonym">Tardigrade</name>
    <dbReference type="NCBI Taxonomy" id="947166"/>
    <lineage>
        <taxon>Eukaryota</taxon>
        <taxon>Metazoa</taxon>
        <taxon>Ecdysozoa</taxon>
        <taxon>Tardigrada</taxon>
        <taxon>Eutardigrada</taxon>
        <taxon>Parachela</taxon>
        <taxon>Hypsibioidea</taxon>
        <taxon>Ramazzottiidae</taxon>
        <taxon>Ramazzottius</taxon>
    </lineage>
</organism>
<evidence type="ECO:0000256" key="1">
    <source>
        <dbReference type="SAM" id="MobiDB-lite"/>
    </source>
</evidence>
<dbReference type="AlphaFoldDB" id="A0A1D1UYT5"/>
<gene>
    <name evidence="2" type="primary">RvY_04588-1</name>
    <name evidence="2" type="synonym">RvY_04588.1</name>
    <name evidence="2" type="ORF">RvY_04588</name>
</gene>
<accession>A0A1D1UYT5</accession>
<evidence type="ECO:0000313" key="2">
    <source>
        <dbReference type="EMBL" id="GAU92517.1"/>
    </source>
</evidence>
<reference evidence="2 3" key="1">
    <citation type="journal article" date="2016" name="Nat. Commun.">
        <title>Extremotolerant tardigrade genome and improved radiotolerance of human cultured cells by tardigrade-unique protein.</title>
        <authorList>
            <person name="Hashimoto T."/>
            <person name="Horikawa D.D."/>
            <person name="Saito Y."/>
            <person name="Kuwahara H."/>
            <person name="Kozuka-Hata H."/>
            <person name="Shin-I T."/>
            <person name="Minakuchi Y."/>
            <person name="Ohishi K."/>
            <person name="Motoyama A."/>
            <person name="Aizu T."/>
            <person name="Enomoto A."/>
            <person name="Kondo K."/>
            <person name="Tanaka S."/>
            <person name="Hara Y."/>
            <person name="Koshikawa S."/>
            <person name="Sagara H."/>
            <person name="Miura T."/>
            <person name="Yokobori S."/>
            <person name="Miyagawa K."/>
            <person name="Suzuki Y."/>
            <person name="Kubo T."/>
            <person name="Oyama M."/>
            <person name="Kohara Y."/>
            <person name="Fujiyama A."/>
            <person name="Arakawa K."/>
            <person name="Katayama T."/>
            <person name="Toyoda A."/>
            <person name="Kunieda T."/>
        </authorList>
    </citation>
    <scope>NUCLEOTIDE SEQUENCE [LARGE SCALE GENOMIC DNA]</scope>
    <source>
        <strain evidence="2 3">YOKOZUNA-1</strain>
    </source>
</reference>
<comment type="caution">
    <text evidence="2">The sequence shown here is derived from an EMBL/GenBank/DDBJ whole genome shotgun (WGS) entry which is preliminary data.</text>
</comment>
<keyword evidence="3" id="KW-1185">Reference proteome</keyword>
<dbReference type="Proteomes" id="UP000186922">
    <property type="component" value="Unassembled WGS sequence"/>
</dbReference>
<name>A0A1D1UYT5_RAMVA</name>
<proteinExistence type="predicted"/>
<sequence>MSGELYIKRECPSLVSRNLEPEAIFSRTKNELSKSGMDSTKMELRRHH</sequence>
<protein>
    <submittedName>
        <fullName evidence="2">Uncharacterized protein</fullName>
    </submittedName>
</protein>
<dbReference type="EMBL" id="BDGG01000002">
    <property type="protein sequence ID" value="GAU92517.1"/>
    <property type="molecule type" value="Genomic_DNA"/>
</dbReference>